<sequence>MGVCTSLQAQNQQKKERTFPGERMIKELNLSDKQVADLKKADSDITVQMKAIRDQRENSRKEMKESLEKIKDSRREMFKKSLTTEQYIKFLELEVDRLQKMVGKRAHMQQRMQMQHRFNARQLKEVKESAPKQEKAAGTENQNKVEKKGTVKK</sequence>
<accession>A0ABN6Z2T9</accession>
<proteinExistence type="predicted"/>
<evidence type="ECO:0000313" key="4">
    <source>
        <dbReference type="Proteomes" id="UP001496674"/>
    </source>
</evidence>
<evidence type="ECO:0008006" key="5">
    <source>
        <dbReference type="Google" id="ProtNLM"/>
    </source>
</evidence>
<reference evidence="3 4" key="1">
    <citation type="submission" date="2023-04" db="EMBL/GenBank/DDBJ databases">
        <title>Draft genome sequence of acteroides sedimenti strain YN3PY1.</title>
        <authorList>
            <person name="Yoshida N."/>
        </authorList>
    </citation>
    <scope>NUCLEOTIDE SEQUENCE [LARGE SCALE GENOMIC DNA]</scope>
    <source>
        <strain evidence="3 4">YN3PY1</strain>
    </source>
</reference>
<organism evidence="3 4">
    <name type="scientific">Bacteroides sedimenti</name>
    <dbReference type="NCBI Taxonomy" id="2136147"/>
    <lineage>
        <taxon>Bacteria</taxon>
        <taxon>Pseudomonadati</taxon>
        <taxon>Bacteroidota</taxon>
        <taxon>Bacteroidia</taxon>
        <taxon>Bacteroidales</taxon>
        <taxon>Bacteroidaceae</taxon>
        <taxon>Bacteroides</taxon>
    </lineage>
</organism>
<keyword evidence="1" id="KW-0175">Coiled coil</keyword>
<feature type="region of interest" description="Disordered" evidence="2">
    <location>
        <begin position="106"/>
        <end position="153"/>
    </location>
</feature>
<keyword evidence="4" id="KW-1185">Reference proteome</keyword>
<evidence type="ECO:0000313" key="3">
    <source>
        <dbReference type="EMBL" id="BEG98902.1"/>
    </source>
</evidence>
<protein>
    <recommendedName>
        <fullName evidence="5">Periplasmic heavy metal sensor</fullName>
    </recommendedName>
</protein>
<evidence type="ECO:0000256" key="1">
    <source>
        <dbReference type="SAM" id="Coils"/>
    </source>
</evidence>
<dbReference type="Proteomes" id="UP001496674">
    <property type="component" value="Chromosome"/>
</dbReference>
<feature type="coiled-coil region" evidence="1">
    <location>
        <begin position="49"/>
        <end position="76"/>
    </location>
</feature>
<name>A0ABN6Z2T9_9BACE</name>
<gene>
    <name evidence="3" type="ORF">BSYN_11670</name>
</gene>
<feature type="compositionally biased region" description="Basic and acidic residues" evidence="2">
    <location>
        <begin position="122"/>
        <end position="153"/>
    </location>
</feature>
<dbReference type="EMBL" id="AP028055">
    <property type="protein sequence ID" value="BEG98902.1"/>
    <property type="molecule type" value="Genomic_DNA"/>
</dbReference>
<evidence type="ECO:0000256" key="2">
    <source>
        <dbReference type="SAM" id="MobiDB-lite"/>
    </source>
</evidence>